<dbReference type="PANTHER" id="PTHR43569:SF2">
    <property type="entry name" value="AMIDOHYDROLASE-RELATED DOMAIN-CONTAINING PROTEIN"/>
    <property type="match status" value="1"/>
</dbReference>
<gene>
    <name evidence="3" type="ORF">TWF694_005418</name>
</gene>
<comment type="caution">
    <text evidence="3">The sequence shown here is derived from an EMBL/GenBank/DDBJ whole genome shotgun (WGS) entry which is preliminary data.</text>
</comment>
<reference evidence="3 4" key="1">
    <citation type="submission" date="2019-10" db="EMBL/GenBank/DDBJ databases">
        <authorList>
            <person name="Palmer J.M."/>
        </authorList>
    </citation>
    <scope>NUCLEOTIDE SEQUENCE [LARGE SCALE GENOMIC DNA]</scope>
    <source>
        <strain evidence="3 4">TWF694</strain>
    </source>
</reference>
<dbReference type="SUPFAM" id="SSF51556">
    <property type="entry name" value="Metallo-dependent hydrolases"/>
    <property type="match status" value="1"/>
</dbReference>
<dbReference type="Gene3D" id="3.20.20.140">
    <property type="entry name" value="Metal-dependent hydrolases"/>
    <property type="match status" value="1"/>
</dbReference>
<feature type="domain" description="Amidohydrolase-related" evidence="2">
    <location>
        <begin position="188"/>
        <end position="341"/>
    </location>
</feature>
<dbReference type="Proteomes" id="UP001365542">
    <property type="component" value="Unassembled WGS sequence"/>
</dbReference>
<organism evidence="3 4">
    <name type="scientific">Orbilia ellipsospora</name>
    <dbReference type="NCBI Taxonomy" id="2528407"/>
    <lineage>
        <taxon>Eukaryota</taxon>
        <taxon>Fungi</taxon>
        <taxon>Dikarya</taxon>
        <taxon>Ascomycota</taxon>
        <taxon>Pezizomycotina</taxon>
        <taxon>Orbiliomycetes</taxon>
        <taxon>Orbiliales</taxon>
        <taxon>Orbiliaceae</taxon>
        <taxon>Orbilia</taxon>
    </lineage>
</organism>
<name>A0AAV9WUD4_9PEZI</name>
<sequence>MPPPHQLIDTHVHLFRSEDLPTITWQTPGGPLWRPHGFSEYLGTAPIPSFFSGFIFVETNRKTADPKDPSEDQTAWKHVLEEYRYILQVSKTNQGRKLVKGIVAWAPVHLGRVVMERYQKLLLTIDAEIYGSESHDLLVGFSCPMRTEVSSEYIEGLKFIKNIGLVFNLTVNVQKNGLGELEQALQILNQVKGLKVVINHLANPPLERKSVEDIHMWTELMREVARLNCYMKLSGVFSQLPSGIWNRNEEFPYEQVAEMVLDYMRPILRELGPQRIIWGGDWPICRLGYEKVMGQQLGSWKGWLDVSVDVLNRLQKEGDFEANAEDWKSIWGKNAIQVYNLREGTEQ</sequence>
<dbReference type="EMBL" id="JAVHJO010000017">
    <property type="protein sequence ID" value="KAK6525272.1"/>
    <property type="molecule type" value="Genomic_DNA"/>
</dbReference>
<dbReference type="InterPro" id="IPR006680">
    <property type="entry name" value="Amidohydro-rel"/>
</dbReference>
<evidence type="ECO:0000313" key="4">
    <source>
        <dbReference type="Proteomes" id="UP001365542"/>
    </source>
</evidence>
<dbReference type="AlphaFoldDB" id="A0AAV9WUD4"/>
<dbReference type="Pfam" id="PF04909">
    <property type="entry name" value="Amidohydro_2"/>
    <property type="match status" value="1"/>
</dbReference>
<evidence type="ECO:0000259" key="2">
    <source>
        <dbReference type="Pfam" id="PF04909"/>
    </source>
</evidence>
<accession>A0AAV9WUD4</accession>
<dbReference type="GO" id="GO:0016787">
    <property type="term" value="F:hydrolase activity"/>
    <property type="evidence" value="ECO:0007669"/>
    <property type="project" value="InterPro"/>
</dbReference>
<dbReference type="InterPro" id="IPR032466">
    <property type="entry name" value="Metal_Hydrolase"/>
</dbReference>
<dbReference type="PANTHER" id="PTHR43569">
    <property type="entry name" value="AMIDOHYDROLASE"/>
    <property type="match status" value="1"/>
</dbReference>
<proteinExistence type="inferred from homology"/>
<dbReference type="InterPro" id="IPR052350">
    <property type="entry name" value="Metallo-dep_Lactonases"/>
</dbReference>
<protein>
    <recommendedName>
        <fullName evidence="2">Amidohydrolase-related domain-containing protein</fullName>
    </recommendedName>
</protein>
<comment type="similarity">
    <text evidence="1">Belongs to the metallo-dependent hydrolases superfamily.</text>
</comment>
<keyword evidence="4" id="KW-1185">Reference proteome</keyword>
<evidence type="ECO:0000313" key="3">
    <source>
        <dbReference type="EMBL" id="KAK6525272.1"/>
    </source>
</evidence>
<evidence type="ECO:0000256" key="1">
    <source>
        <dbReference type="ARBA" id="ARBA00038310"/>
    </source>
</evidence>